<organism evidence="1">
    <name type="scientific">Enterococcus faecalis</name>
    <name type="common">Streptococcus faecalis</name>
    <dbReference type="NCBI Taxonomy" id="1351"/>
    <lineage>
        <taxon>Bacteria</taxon>
        <taxon>Bacillati</taxon>
        <taxon>Bacillota</taxon>
        <taxon>Bacilli</taxon>
        <taxon>Lactobacillales</taxon>
        <taxon>Enterococcaceae</taxon>
        <taxon>Enterococcus</taxon>
    </lineage>
</organism>
<proteinExistence type="predicted"/>
<evidence type="ECO:0000313" key="1">
    <source>
        <dbReference type="EMBL" id="QQV79650.1"/>
    </source>
</evidence>
<reference evidence="1" key="1">
    <citation type="submission" date="2021-01" db="EMBL/GenBank/DDBJ databases">
        <title>Enterococcus.</title>
        <authorList>
            <person name="Du X."/>
            <person name="Wang N."/>
        </authorList>
    </citation>
    <scope>NUCLEOTIDE SEQUENCE [LARGE SCALE GENOMIC DNA]</scope>
    <source>
        <strain evidence="1">T90-2</strain>
    </source>
</reference>
<sequence>MRKLDQLRKNSGKPVFDIPLDSSLPVGGQLTINLIGTKVTGQTRPSVKKPLWKSRGTLVT</sequence>
<accession>A0A974NZ38</accession>
<gene>
    <name evidence="1" type="ORF">JG559_05970</name>
</gene>
<name>A0A974NZ38_ENTFL</name>
<dbReference type="AlphaFoldDB" id="A0A974NZ38"/>
<protein>
    <submittedName>
        <fullName evidence="1">Uncharacterized protein</fullName>
    </submittedName>
</protein>
<dbReference type="EMBL" id="CP068242">
    <property type="protein sequence ID" value="QQV79650.1"/>
    <property type="molecule type" value="Genomic_DNA"/>
</dbReference>